<protein>
    <submittedName>
        <fullName evidence="2">Putative ovule protein</fullName>
    </submittedName>
</protein>
<feature type="transmembrane region" description="Helical" evidence="1">
    <location>
        <begin position="58"/>
        <end position="74"/>
    </location>
</feature>
<keyword evidence="1" id="KW-0472">Membrane</keyword>
<keyword evidence="1" id="KW-0812">Transmembrane</keyword>
<accession>A0A0V0GMK5</accession>
<proteinExistence type="predicted"/>
<dbReference type="EMBL" id="GEDG01034919">
    <property type="protein sequence ID" value="JAP09487.1"/>
    <property type="molecule type" value="Transcribed_RNA"/>
</dbReference>
<keyword evidence="1" id="KW-1133">Transmembrane helix</keyword>
<organism evidence="2">
    <name type="scientific">Solanum chacoense</name>
    <name type="common">Chaco potato</name>
    <dbReference type="NCBI Taxonomy" id="4108"/>
    <lineage>
        <taxon>Eukaryota</taxon>
        <taxon>Viridiplantae</taxon>
        <taxon>Streptophyta</taxon>
        <taxon>Embryophyta</taxon>
        <taxon>Tracheophyta</taxon>
        <taxon>Spermatophyta</taxon>
        <taxon>Magnoliopsida</taxon>
        <taxon>eudicotyledons</taxon>
        <taxon>Gunneridae</taxon>
        <taxon>Pentapetalae</taxon>
        <taxon>asterids</taxon>
        <taxon>lamiids</taxon>
        <taxon>Solanales</taxon>
        <taxon>Solanaceae</taxon>
        <taxon>Solanoideae</taxon>
        <taxon>Solaneae</taxon>
        <taxon>Solanum</taxon>
    </lineage>
</organism>
<sequence>MFTVGLVEITTRKRTILFIFLLLLSFDFLLSKWTVALGCCCGYISFVTFQRLKIRRGFAIRVWFLCLCFFAEIYI</sequence>
<dbReference type="AlphaFoldDB" id="A0A0V0GMK5"/>
<evidence type="ECO:0000313" key="2">
    <source>
        <dbReference type="EMBL" id="JAP09487.1"/>
    </source>
</evidence>
<reference evidence="2" key="1">
    <citation type="submission" date="2015-12" db="EMBL/GenBank/DDBJ databases">
        <title>Gene expression during late stages of embryo sac development: a critical building block for successful pollen-pistil interactions.</title>
        <authorList>
            <person name="Liu Y."/>
            <person name="Joly V."/>
            <person name="Sabar M."/>
            <person name="Matton D.P."/>
        </authorList>
    </citation>
    <scope>NUCLEOTIDE SEQUENCE</scope>
</reference>
<name>A0A0V0GMK5_SOLCH</name>
<feature type="transmembrane region" description="Helical" evidence="1">
    <location>
        <begin position="16"/>
        <end position="46"/>
    </location>
</feature>
<evidence type="ECO:0000256" key="1">
    <source>
        <dbReference type="SAM" id="Phobius"/>
    </source>
</evidence>